<dbReference type="AlphaFoldDB" id="A0A6C0H0X0"/>
<sequence length="84" mass="9536">MKTINNILNEYLKIIGGDNSKLNKEDKINNLINKIISTGDSPKKIIAIKTIDETDNVDIIKKQLLDNLTKNTSIHQFFSESSEF</sequence>
<organism evidence="1">
    <name type="scientific">viral metagenome</name>
    <dbReference type="NCBI Taxonomy" id="1070528"/>
    <lineage>
        <taxon>unclassified sequences</taxon>
        <taxon>metagenomes</taxon>
        <taxon>organismal metagenomes</taxon>
    </lineage>
</organism>
<proteinExistence type="predicted"/>
<reference evidence="1" key="1">
    <citation type="journal article" date="2020" name="Nature">
        <title>Giant virus diversity and host interactions through global metagenomics.</title>
        <authorList>
            <person name="Schulz F."/>
            <person name="Roux S."/>
            <person name="Paez-Espino D."/>
            <person name="Jungbluth S."/>
            <person name="Walsh D.A."/>
            <person name="Denef V.J."/>
            <person name="McMahon K.D."/>
            <person name="Konstantinidis K.T."/>
            <person name="Eloe-Fadrosh E.A."/>
            <person name="Kyrpides N.C."/>
            <person name="Woyke T."/>
        </authorList>
    </citation>
    <scope>NUCLEOTIDE SEQUENCE</scope>
    <source>
        <strain evidence="1">GVMAG-M-3300023179-4</strain>
    </source>
</reference>
<accession>A0A6C0H0X0</accession>
<name>A0A6C0H0X0_9ZZZZ</name>
<dbReference type="EMBL" id="MN739831">
    <property type="protein sequence ID" value="QHT73723.1"/>
    <property type="molecule type" value="Genomic_DNA"/>
</dbReference>
<protein>
    <submittedName>
        <fullName evidence="1">Uncharacterized protein</fullName>
    </submittedName>
</protein>
<evidence type="ECO:0000313" key="1">
    <source>
        <dbReference type="EMBL" id="QHT73723.1"/>
    </source>
</evidence>